<dbReference type="Proteomes" id="UP001311915">
    <property type="component" value="Unassembled WGS sequence"/>
</dbReference>
<gene>
    <name evidence="2" type="ORF">R3W88_024420</name>
</gene>
<evidence type="ECO:0000313" key="3">
    <source>
        <dbReference type="Proteomes" id="UP001311915"/>
    </source>
</evidence>
<protein>
    <recommendedName>
        <fullName evidence="1">Putative plant transposon protein domain-containing protein</fullName>
    </recommendedName>
</protein>
<dbReference type="EMBL" id="JAWPEI010000003">
    <property type="protein sequence ID" value="KAK4731432.1"/>
    <property type="molecule type" value="Genomic_DNA"/>
</dbReference>
<dbReference type="InterPro" id="IPR046796">
    <property type="entry name" value="Transposase_32_dom"/>
</dbReference>
<accession>A0AAV9M209</accession>
<evidence type="ECO:0000313" key="2">
    <source>
        <dbReference type="EMBL" id="KAK4731432.1"/>
    </source>
</evidence>
<keyword evidence="3" id="KW-1185">Reference proteome</keyword>
<sequence length="138" mass="15432">MKWISRLIESGSEAAAWVDNPQMHITKASLTFPAKVWWAVVRAQLRSTGNENTISPLLSSLVACIMVGYPLNVGRIIITEMRDCALNERASLQFLCLKRRLCVHANIPPNKLVDRYVEATKVTAMSKIKYVANPLYGS</sequence>
<feature type="domain" description="Putative plant transposon protein" evidence="1">
    <location>
        <begin position="6"/>
        <end position="108"/>
    </location>
</feature>
<dbReference type="Pfam" id="PF20167">
    <property type="entry name" value="Transposase_32"/>
    <property type="match status" value="1"/>
</dbReference>
<comment type="caution">
    <text evidence="2">The sequence shown here is derived from an EMBL/GenBank/DDBJ whole genome shotgun (WGS) entry which is preliminary data.</text>
</comment>
<proteinExistence type="predicted"/>
<reference evidence="2 3" key="1">
    <citation type="submission" date="2023-10" db="EMBL/GenBank/DDBJ databases">
        <title>Genome-Wide Identification Analysis in wild type Solanum Pinnatisectum Reveals Some Genes Defensing Phytophthora Infestans.</title>
        <authorList>
            <person name="Sun C."/>
        </authorList>
    </citation>
    <scope>NUCLEOTIDE SEQUENCE [LARGE SCALE GENOMIC DNA]</scope>
    <source>
        <strain evidence="2">LQN</strain>
        <tissue evidence="2">Leaf</tissue>
    </source>
</reference>
<dbReference type="AlphaFoldDB" id="A0AAV9M209"/>
<organism evidence="2 3">
    <name type="scientific">Solanum pinnatisectum</name>
    <name type="common">tansyleaf nightshade</name>
    <dbReference type="NCBI Taxonomy" id="50273"/>
    <lineage>
        <taxon>Eukaryota</taxon>
        <taxon>Viridiplantae</taxon>
        <taxon>Streptophyta</taxon>
        <taxon>Embryophyta</taxon>
        <taxon>Tracheophyta</taxon>
        <taxon>Spermatophyta</taxon>
        <taxon>Magnoliopsida</taxon>
        <taxon>eudicotyledons</taxon>
        <taxon>Gunneridae</taxon>
        <taxon>Pentapetalae</taxon>
        <taxon>asterids</taxon>
        <taxon>lamiids</taxon>
        <taxon>Solanales</taxon>
        <taxon>Solanaceae</taxon>
        <taxon>Solanoideae</taxon>
        <taxon>Solaneae</taxon>
        <taxon>Solanum</taxon>
    </lineage>
</organism>
<evidence type="ECO:0000259" key="1">
    <source>
        <dbReference type="Pfam" id="PF20167"/>
    </source>
</evidence>
<name>A0AAV9M209_9SOLN</name>